<dbReference type="PANTHER" id="PTHR10870">
    <property type="entry name" value="CELL CYCLE CHECKPOINT PROTEIN RAD1"/>
    <property type="match status" value="1"/>
</dbReference>
<dbReference type="InterPro" id="IPR003021">
    <property type="entry name" value="Rad1_Rec1_Rad17"/>
</dbReference>
<gene>
    <name evidence="7" type="primary">20197622</name>
    <name evidence="6" type="ORF">HELRODRAFT_156866</name>
</gene>
<organism evidence="7 8">
    <name type="scientific">Helobdella robusta</name>
    <name type="common">Californian leech</name>
    <dbReference type="NCBI Taxonomy" id="6412"/>
    <lineage>
        <taxon>Eukaryota</taxon>
        <taxon>Metazoa</taxon>
        <taxon>Spiralia</taxon>
        <taxon>Lophotrochozoa</taxon>
        <taxon>Annelida</taxon>
        <taxon>Clitellata</taxon>
        <taxon>Hirudinea</taxon>
        <taxon>Rhynchobdellida</taxon>
        <taxon>Glossiphoniidae</taxon>
        <taxon>Helobdella</taxon>
    </lineage>
</organism>
<dbReference type="OrthoDB" id="337581at2759"/>
<dbReference type="AlphaFoldDB" id="T1EM22"/>
<dbReference type="PRINTS" id="PR01246">
    <property type="entry name" value="RAD1REPAIR"/>
</dbReference>
<dbReference type="GO" id="GO:0000077">
    <property type="term" value="P:DNA damage checkpoint signaling"/>
    <property type="evidence" value="ECO:0000318"/>
    <property type="project" value="GO_Central"/>
</dbReference>
<keyword evidence="3" id="KW-0227">DNA damage</keyword>
<evidence type="ECO:0000256" key="1">
    <source>
        <dbReference type="ARBA" id="ARBA00004123"/>
    </source>
</evidence>
<evidence type="ECO:0000256" key="3">
    <source>
        <dbReference type="ARBA" id="ARBA00022763"/>
    </source>
</evidence>
<dbReference type="PRINTS" id="PR01245">
    <property type="entry name" value="RAD1REC1"/>
</dbReference>
<name>T1EM22_HELRO</name>
<dbReference type="CDD" id="cd00577">
    <property type="entry name" value="PCNA"/>
    <property type="match status" value="1"/>
</dbReference>
<evidence type="ECO:0000313" key="8">
    <source>
        <dbReference type="Proteomes" id="UP000015101"/>
    </source>
</evidence>
<dbReference type="SUPFAM" id="SSF55979">
    <property type="entry name" value="DNA clamp"/>
    <property type="match status" value="2"/>
</dbReference>
<dbReference type="InParanoid" id="T1EM22"/>
<dbReference type="PANTHER" id="PTHR10870:SF0">
    <property type="entry name" value="CELL CYCLE CHECKPOINT PROTEIN RAD1"/>
    <property type="match status" value="1"/>
</dbReference>
<dbReference type="HOGENOM" id="CLU_035332_2_1_1"/>
<dbReference type="Pfam" id="PF02144">
    <property type="entry name" value="Rad1"/>
    <property type="match status" value="1"/>
</dbReference>
<evidence type="ECO:0000256" key="2">
    <source>
        <dbReference type="ARBA" id="ARBA00010991"/>
    </source>
</evidence>
<dbReference type="FunCoup" id="T1EM22">
    <property type="interactions" value="1433"/>
</dbReference>
<keyword evidence="5" id="KW-0539">Nucleus</keyword>
<evidence type="ECO:0000256" key="5">
    <source>
        <dbReference type="ARBA" id="ARBA00023242"/>
    </source>
</evidence>
<comment type="similarity">
    <text evidence="2">Belongs to the rad1 family.</text>
</comment>
<dbReference type="InterPro" id="IPR046938">
    <property type="entry name" value="DNA_clamp_sf"/>
</dbReference>
<comment type="subcellular location">
    <subcellularLocation>
        <location evidence="1">Nucleus</location>
    </subcellularLocation>
</comment>
<dbReference type="Proteomes" id="UP000015101">
    <property type="component" value="Unassembled WGS sequence"/>
</dbReference>
<dbReference type="OMA" id="WSQAYKF"/>
<proteinExistence type="inferred from homology"/>
<dbReference type="Gene3D" id="3.70.10.10">
    <property type="match status" value="1"/>
</dbReference>
<evidence type="ECO:0000313" key="6">
    <source>
        <dbReference type="EMBL" id="ESO05208.1"/>
    </source>
</evidence>
<sequence length="263" mass="29554">MDNAKNMSVLLKAVHFKDIALVCATEHGLKVTVDDSKCVVANAYIQADLFRHYSLKEDVVFSINLKILLECLNIFGSSSMSSTSSDGTTAFELCYAGEGHPLVLLLEEGGVLTNCSLKTLELNDTLNYDFDGSSVVNKIIIRSECLKEVFFDLDTSSDVLEITMSTDKPHFRLTTYGNTGTYHWDYPKDSDMIEEFSVIQHQVIRYKMSLIRPFSKALLVSTRTSLRTDDKGFLSMQFMIKLDDTQTSFAEYFCAPDVEESSE</sequence>
<reference evidence="6 8" key="2">
    <citation type="journal article" date="2013" name="Nature">
        <title>Insights into bilaterian evolution from three spiralian genomes.</title>
        <authorList>
            <person name="Simakov O."/>
            <person name="Marletaz F."/>
            <person name="Cho S.J."/>
            <person name="Edsinger-Gonzales E."/>
            <person name="Havlak P."/>
            <person name="Hellsten U."/>
            <person name="Kuo D.H."/>
            <person name="Larsson T."/>
            <person name="Lv J."/>
            <person name="Arendt D."/>
            <person name="Savage R."/>
            <person name="Osoegawa K."/>
            <person name="de Jong P."/>
            <person name="Grimwood J."/>
            <person name="Chapman J.A."/>
            <person name="Shapiro H."/>
            <person name="Aerts A."/>
            <person name="Otillar R.P."/>
            <person name="Terry A.Y."/>
            <person name="Boore J.L."/>
            <person name="Grigoriev I.V."/>
            <person name="Lindberg D.R."/>
            <person name="Seaver E.C."/>
            <person name="Weisblat D.A."/>
            <person name="Putnam N.H."/>
            <person name="Rokhsar D.S."/>
        </authorList>
    </citation>
    <scope>NUCLEOTIDE SEQUENCE</scope>
</reference>
<dbReference type="InterPro" id="IPR003011">
    <property type="entry name" value="Cell_cycle_checkpoint_Rad1"/>
</dbReference>
<evidence type="ECO:0008006" key="9">
    <source>
        <dbReference type="Google" id="ProtNLM"/>
    </source>
</evidence>
<evidence type="ECO:0000256" key="4">
    <source>
        <dbReference type="ARBA" id="ARBA00023204"/>
    </source>
</evidence>
<dbReference type="KEGG" id="hro:HELRODRAFT_156866"/>
<dbReference type="eggNOG" id="KOG3194">
    <property type="taxonomic scope" value="Eukaryota"/>
</dbReference>
<dbReference type="EnsemblMetazoa" id="HelroT156866">
    <property type="protein sequence ID" value="HelroP156866"/>
    <property type="gene ID" value="HelroG156866"/>
</dbReference>
<dbReference type="RefSeq" id="XP_009016523.1">
    <property type="nucleotide sequence ID" value="XM_009018275.1"/>
</dbReference>
<dbReference type="STRING" id="6412.T1EM22"/>
<accession>T1EM22</accession>
<dbReference type="GO" id="GO:0006281">
    <property type="term" value="P:DNA repair"/>
    <property type="evidence" value="ECO:0000318"/>
    <property type="project" value="GO_Central"/>
</dbReference>
<dbReference type="GeneID" id="20197622"/>
<evidence type="ECO:0000313" key="7">
    <source>
        <dbReference type="EnsemblMetazoa" id="HelroP156866"/>
    </source>
</evidence>
<protein>
    <recommendedName>
        <fullName evidence="9">Cell cycle checkpoint protein RAD1</fullName>
    </recommendedName>
</protein>
<dbReference type="CTD" id="20197622"/>
<dbReference type="GO" id="GO:0030896">
    <property type="term" value="C:checkpoint clamp complex"/>
    <property type="evidence" value="ECO:0000318"/>
    <property type="project" value="GO_Central"/>
</dbReference>
<keyword evidence="8" id="KW-1185">Reference proteome</keyword>
<dbReference type="EMBL" id="AMQM01003891">
    <property type="status" value="NOT_ANNOTATED_CDS"/>
    <property type="molecule type" value="Genomic_DNA"/>
</dbReference>
<reference evidence="8" key="1">
    <citation type="submission" date="2012-12" db="EMBL/GenBank/DDBJ databases">
        <authorList>
            <person name="Hellsten U."/>
            <person name="Grimwood J."/>
            <person name="Chapman J.A."/>
            <person name="Shapiro H."/>
            <person name="Aerts A."/>
            <person name="Otillar R.P."/>
            <person name="Terry A.Y."/>
            <person name="Boore J.L."/>
            <person name="Simakov O."/>
            <person name="Marletaz F."/>
            <person name="Cho S.-J."/>
            <person name="Edsinger-Gonzales E."/>
            <person name="Havlak P."/>
            <person name="Kuo D.-H."/>
            <person name="Larsson T."/>
            <person name="Lv J."/>
            <person name="Arendt D."/>
            <person name="Savage R."/>
            <person name="Osoegawa K."/>
            <person name="de Jong P."/>
            <person name="Lindberg D.R."/>
            <person name="Seaver E.C."/>
            <person name="Weisblat D.A."/>
            <person name="Putnam N.H."/>
            <person name="Grigoriev I.V."/>
            <person name="Rokhsar D.S."/>
        </authorList>
    </citation>
    <scope>NUCLEOTIDE SEQUENCE</scope>
</reference>
<reference evidence="7" key="3">
    <citation type="submission" date="2015-06" db="UniProtKB">
        <authorList>
            <consortium name="EnsemblMetazoa"/>
        </authorList>
    </citation>
    <scope>IDENTIFICATION</scope>
</reference>
<dbReference type="EMBL" id="KB096365">
    <property type="protein sequence ID" value="ESO05208.1"/>
    <property type="molecule type" value="Genomic_DNA"/>
</dbReference>
<keyword evidence="4" id="KW-0234">DNA repair</keyword>